<protein>
    <submittedName>
        <fullName evidence="1">Uncharacterized protein</fullName>
    </submittedName>
</protein>
<dbReference type="Proteomes" id="UP000186601">
    <property type="component" value="Unassembled WGS sequence"/>
</dbReference>
<name>A0A2R6NLU2_9APHY</name>
<reference evidence="1 2" key="1">
    <citation type="submission" date="2018-02" db="EMBL/GenBank/DDBJ databases">
        <title>Genome sequence of the basidiomycete white-rot fungus Phlebia centrifuga.</title>
        <authorList>
            <person name="Granchi Z."/>
            <person name="Peng M."/>
            <person name="de Vries R.P."/>
            <person name="Hilden K."/>
            <person name="Makela M.R."/>
            <person name="Grigoriev I."/>
            <person name="Riley R."/>
        </authorList>
    </citation>
    <scope>NUCLEOTIDE SEQUENCE [LARGE SCALE GENOMIC DNA]</scope>
    <source>
        <strain evidence="1 2">FBCC195</strain>
    </source>
</reference>
<organism evidence="1 2">
    <name type="scientific">Hermanssonia centrifuga</name>
    <dbReference type="NCBI Taxonomy" id="98765"/>
    <lineage>
        <taxon>Eukaryota</taxon>
        <taxon>Fungi</taxon>
        <taxon>Dikarya</taxon>
        <taxon>Basidiomycota</taxon>
        <taxon>Agaricomycotina</taxon>
        <taxon>Agaricomycetes</taxon>
        <taxon>Polyporales</taxon>
        <taxon>Meruliaceae</taxon>
        <taxon>Hermanssonia</taxon>
    </lineage>
</organism>
<gene>
    <name evidence="1" type="ORF">PHLCEN_2v10800</name>
</gene>
<dbReference type="EMBL" id="MLYV02001082">
    <property type="protein sequence ID" value="PSR73335.1"/>
    <property type="molecule type" value="Genomic_DNA"/>
</dbReference>
<sequence length="104" mass="11660">MDVLYPIWEAGLVLVRPSQSLSHDLAQTRTKLHDQSSAYSIHSGPGFFKFPCRLPRRKQMSPSTTSIPVDFYRLLLYAIGGNHGGYDEVDEFARASLQTLSTSE</sequence>
<proteinExistence type="predicted"/>
<comment type="caution">
    <text evidence="1">The sequence shown here is derived from an EMBL/GenBank/DDBJ whole genome shotgun (WGS) entry which is preliminary data.</text>
</comment>
<accession>A0A2R6NLU2</accession>
<evidence type="ECO:0000313" key="1">
    <source>
        <dbReference type="EMBL" id="PSR73335.1"/>
    </source>
</evidence>
<keyword evidence="2" id="KW-1185">Reference proteome</keyword>
<dbReference type="AlphaFoldDB" id="A0A2R6NLU2"/>
<evidence type="ECO:0000313" key="2">
    <source>
        <dbReference type="Proteomes" id="UP000186601"/>
    </source>
</evidence>